<gene>
    <name evidence="8" type="ORF">DW927_17380</name>
</gene>
<evidence type="ECO:0000313" key="8">
    <source>
        <dbReference type="EMBL" id="RHA64692.1"/>
    </source>
</evidence>
<keyword evidence="4" id="KW-0479">Metal-binding</keyword>
<evidence type="ECO:0000256" key="4">
    <source>
        <dbReference type="ARBA" id="ARBA00022723"/>
    </source>
</evidence>
<comment type="caution">
    <text evidence="8">The sequence shown here is derived from an EMBL/GenBank/DDBJ whole genome shotgun (WGS) entry which is preliminary data.</text>
</comment>
<evidence type="ECO:0000259" key="7">
    <source>
        <dbReference type="PROSITE" id="PS51918"/>
    </source>
</evidence>
<dbReference type="InterPro" id="IPR058240">
    <property type="entry name" value="rSAM_sf"/>
</dbReference>
<evidence type="ECO:0000256" key="3">
    <source>
        <dbReference type="ARBA" id="ARBA00022691"/>
    </source>
</evidence>
<reference evidence="8 9" key="1">
    <citation type="submission" date="2018-08" db="EMBL/GenBank/DDBJ databases">
        <title>A genome reference for cultivated species of the human gut microbiota.</title>
        <authorList>
            <person name="Zou Y."/>
            <person name="Xue W."/>
            <person name="Luo G."/>
        </authorList>
    </citation>
    <scope>NUCLEOTIDE SEQUENCE [LARGE SCALE GENOMIC DNA]</scope>
    <source>
        <strain evidence="8 9">AM43-11</strain>
    </source>
</reference>
<dbReference type="CDD" id="cd01335">
    <property type="entry name" value="Radical_SAM"/>
    <property type="match status" value="1"/>
</dbReference>
<dbReference type="InterPro" id="IPR034391">
    <property type="entry name" value="AdoMet-like_SPASM_containing"/>
</dbReference>
<evidence type="ECO:0000256" key="2">
    <source>
        <dbReference type="ARBA" id="ARBA00022485"/>
    </source>
</evidence>
<organism evidence="8 9">
    <name type="scientific">Roseburia intestinalis</name>
    <dbReference type="NCBI Taxonomy" id="166486"/>
    <lineage>
        <taxon>Bacteria</taxon>
        <taxon>Bacillati</taxon>
        <taxon>Bacillota</taxon>
        <taxon>Clostridia</taxon>
        <taxon>Lachnospirales</taxon>
        <taxon>Lachnospiraceae</taxon>
        <taxon>Roseburia</taxon>
    </lineage>
</organism>
<evidence type="ECO:0000313" key="9">
    <source>
        <dbReference type="Proteomes" id="UP000284465"/>
    </source>
</evidence>
<dbReference type="InterPro" id="IPR007197">
    <property type="entry name" value="rSAM"/>
</dbReference>
<dbReference type="SMART" id="SM00729">
    <property type="entry name" value="Elp3"/>
    <property type="match status" value="1"/>
</dbReference>
<dbReference type="InterPro" id="IPR006638">
    <property type="entry name" value="Elp3/MiaA/NifB-like_rSAM"/>
</dbReference>
<feature type="domain" description="Radical SAM core" evidence="7">
    <location>
        <begin position="21"/>
        <end position="248"/>
    </location>
</feature>
<protein>
    <submittedName>
        <fullName evidence="8">Radical SAM protein</fullName>
    </submittedName>
</protein>
<dbReference type="GO" id="GO:0003824">
    <property type="term" value="F:catalytic activity"/>
    <property type="evidence" value="ECO:0007669"/>
    <property type="project" value="InterPro"/>
</dbReference>
<dbReference type="InterPro" id="IPR050377">
    <property type="entry name" value="Radical_SAM_PqqE_MftC-like"/>
</dbReference>
<dbReference type="PANTHER" id="PTHR11228">
    <property type="entry name" value="RADICAL SAM DOMAIN PROTEIN"/>
    <property type="match status" value="1"/>
</dbReference>
<keyword evidence="5" id="KW-0408">Iron</keyword>
<dbReference type="CDD" id="cd21109">
    <property type="entry name" value="SPASM"/>
    <property type="match status" value="1"/>
</dbReference>
<dbReference type="Proteomes" id="UP000284465">
    <property type="component" value="Unassembled WGS sequence"/>
</dbReference>
<dbReference type="SFLD" id="SFLDS00029">
    <property type="entry name" value="Radical_SAM"/>
    <property type="match status" value="1"/>
</dbReference>
<dbReference type="EMBL" id="QSFP01000029">
    <property type="protein sequence ID" value="RHA64692.1"/>
    <property type="molecule type" value="Genomic_DNA"/>
</dbReference>
<accession>A0A413SC94</accession>
<comment type="cofactor">
    <cofactor evidence="1">
        <name>[4Fe-4S] cluster</name>
        <dbReference type="ChEBI" id="CHEBI:49883"/>
    </cofactor>
</comment>
<dbReference type="SUPFAM" id="SSF102114">
    <property type="entry name" value="Radical SAM enzymes"/>
    <property type="match status" value="1"/>
</dbReference>
<dbReference type="SFLD" id="SFLDG01067">
    <property type="entry name" value="SPASM/twitch_domain_containing"/>
    <property type="match status" value="1"/>
</dbReference>
<dbReference type="GO" id="GO:0051536">
    <property type="term" value="F:iron-sulfur cluster binding"/>
    <property type="evidence" value="ECO:0007669"/>
    <property type="project" value="UniProtKB-KW"/>
</dbReference>
<dbReference type="InterPro" id="IPR023885">
    <property type="entry name" value="4Fe4S-binding_SPASM_dom"/>
</dbReference>
<dbReference type="Pfam" id="PF13186">
    <property type="entry name" value="SPASM"/>
    <property type="match status" value="1"/>
</dbReference>
<evidence type="ECO:0000256" key="1">
    <source>
        <dbReference type="ARBA" id="ARBA00001966"/>
    </source>
</evidence>
<dbReference type="Pfam" id="PF04055">
    <property type="entry name" value="Radical_SAM"/>
    <property type="match status" value="1"/>
</dbReference>
<keyword evidence="3" id="KW-0949">S-adenosyl-L-methionine</keyword>
<name>A0A413SC94_9FIRM</name>
<dbReference type="PANTHER" id="PTHR11228:SF7">
    <property type="entry name" value="PQQA PEPTIDE CYCLASE"/>
    <property type="match status" value="1"/>
</dbReference>
<dbReference type="InterPro" id="IPR013785">
    <property type="entry name" value="Aldolase_TIM"/>
</dbReference>
<dbReference type="AlphaFoldDB" id="A0A413SC94"/>
<dbReference type="RefSeq" id="WP_118592315.1">
    <property type="nucleotide sequence ID" value="NZ_JADNLD010000040.1"/>
</dbReference>
<evidence type="ECO:0000256" key="5">
    <source>
        <dbReference type="ARBA" id="ARBA00023004"/>
    </source>
</evidence>
<dbReference type="Gene3D" id="3.20.20.70">
    <property type="entry name" value="Aldolase class I"/>
    <property type="match status" value="1"/>
</dbReference>
<proteinExistence type="predicted"/>
<dbReference type="PROSITE" id="PS51918">
    <property type="entry name" value="RADICAL_SAM"/>
    <property type="match status" value="1"/>
</dbReference>
<evidence type="ECO:0000256" key="6">
    <source>
        <dbReference type="ARBA" id="ARBA00023014"/>
    </source>
</evidence>
<dbReference type="GO" id="GO:0046872">
    <property type="term" value="F:metal ion binding"/>
    <property type="evidence" value="ECO:0007669"/>
    <property type="project" value="UniProtKB-KW"/>
</dbReference>
<keyword evidence="6" id="KW-0411">Iron-sulfur</keyword>
<keyword evidence="2" id="KW-0004">4Fe-4S</keyword>
<sequence length="332" mass="38173">MNLTERYSKKLETTVNGQQISLDGVLLQLEVTNACNHKCMFCPNVESHRPKKMIDFELAKRVMKECADFLGADKRICFHMNGEPLLYKRLPELVEYSKKLGYEYSFITTNGSLANEELLTRLFEAGLDSIKFSINAGSRETYKKIHGVDNYENAINALKFSWKYREENGKKYKIFVSCVGIKQNYEELEAFNQMASCYCDEVVFYYPCGYAGQKLASLEDRCDLSKLSVKSFEIRHTVPCAVLWNSINVTCEGYLSLCCSESDNRLIVEDINHIGVKEAWLGEKMMTIREKHAKMNIEEMPCLSCVTETPYDITKIDKHLFALSLQNTKEML</sequence>
<dbReference type="SFLD" id="SFLDG01387">
    <property type="entry name" value="BtrN-like_SPASM_domain_contain"/>
    <property type="match status" value="1"/>
</dbReference>